<dbReference type="PROSITE" id="PS01358">
    <property type="entry name" value="ZF_RANBP2_1"/>
    <property type="match status" value="2"/>
</dbReference>
<dbReference type="GO" id="GO:0006606">
    <property type="term" value="P:protein import into nucleus"/>
    <property type="evidence" value="ECO:0007669"/>
    <property type="project" value="TreeGrafter"/>
</dbReference>
<reference evidence="23" key="1">
    <citation type="submission" date="2014-12" db="EMBL/GenBank/DDBJ databases">
        <title>Insight into the proteome of Arion vulgaris.</title>
        <authorList>
            <person name="Aradska J."/>
            <person name="Bulat T."/>
            <person name="Smidak R."/>
            <person name="Sarate P."/>
            <person name="Gangsoo J."/>
            <person name="Sialana F."/>
            <person name="Bilban M."/>
            <person name="Lubec G."/>
        </authorList>
    </citation>
    <scope>NUCLEOTIDE SEQUENCE</scope>
    <source>
        <tissue evidence="23">Skin</tissue>
    </source>
</reference>
<keyword evidence="10" id="KW-0653">Protein transport</keyword>
<dbReference type="Gene3D" id="4.10.1060.10">
    <property type="entry name" value="Zinc finger, RanBP2-type"/>
    <property type="match status" value="2"/>
</dbReference>
<feature type="domain" description="RanBP2-type" evidence="22">
    <location>
        <begin position="780"/>
        <end position="809"/>
    </location>
</feature>
<evidence type="ECO:0000256" key="6">
    <source>
        <dbReference type="ARBA" id="ARBA00022737"/>
    </source>
</evidence>
<feature type="region of interest" description="Disordered" evidence="21">
    <location>
        <begin position="126"/>
        <end position="146"/>
    </location>
</feature>
<dbReference type="GO" id="GO:0031965">
    <property type="term" value="C:nuclear membrane"/>
    <property type="evidence" value="ECO:0007669"/>
    <property type="project" value="UniProtKB-SubCell"/>
</dbReference>
<feature type="region of interest" description="Disordered" evidence="21">
    <location>
        <begin position="529"/>
        <end position="554"/>
    </location>
</feature>
<proteinExistence type="inferred from homology"/>
<dbReference type="FunFam" id="4.10.1060.10:FF:000001">
    <property type="entry name" value="Nuclear pore complex protein Nup153"/>
    <property type="match status" value="2"/>
</dbReference>
<dbReference type="PANTHER" id="PTHR23193">
    <property type="entry name" value="NUCLEAR PORE COMPLEX PROTEIN NUP"/>
    <property type="match status" value="1"/>
</dbReference>
<comment type="similarity">
    <text evidence="16">Belongs to the NUP153 family.</text>
</comment>
<feature type="non-terminal residue" evidence="23">
    <location>
        <position position="1"/>
    </location>
</feature>
<evidence type="ECO:0000256" key="4">
    <source>
        <dbReference type="ARBA" id="ARBA00022448"/>
    </source>
</evidence>
<evidence type="ECO:0000259" key="22">
    <source>
        <dbReference type="PROSITE" id="PS50199"/>
    </source>
</evidence>
<evidence type="ECO:0000256" key="16">
    <source>
        <dbReference type="ARBA" id="ARBA00060842"/>
    </source>
</evidence>
<evidence type="ECO:0000256" key="8">
    <source>
        <dbReference type="ARBA" id="ARBA00022816"/>
    </source>
</evidence>
<evidence type="ECO:0000256" key="15">
    <source>
        <dbReference type="ARBA" id="ARBA00023242"/>
    </source>
</evidence>
<dbReference type="GO" id="GO:0006405">
    <property type="term" value="P:RNA export from nucleus"/>
    <property type="evidence" value="ECO:0007669"/>
    <property type="project" value="TreeGrafter"/>
</dbReference>
<dbReference type="GO" id="GO:0005643">
    <property type="term" value="C:nuclear pore"/>
    <property type="evidence" value="ECO:0007669"/>
    <property type="project" value="UniProtKB-SubCell"/>
</dbReference>
<keyword evidence="8" id="KW-0509">mRNA transport</keyword>
<keyword evidence="13" id="KW-0906">Nuclear pore complex</keyword>
<keyword evidence="5" id="KW-0479">Metal-binding</keyword>
<dbReference type="Pfam" id="PF08604">
    <property type="entry name" value="Nup153"/>
    <property type="match status" value="1"/>
</dbReference>
<keyword evidence="11" id="KW-0811">Translocation</keyword>
<evidence type="ECO:0000256" key="7">
    <source>
        <dbReference type="ARBA" id="ARBA00022771"/>
    </source>
</evidence>
<evidence type="ECO:0000256" key="21">
    <source>
        <dbReference type="SAM" id="MobiDB-lite"/>
    </source>
</evidence>
<dbReference type="PANTHER" id="PTHR23193:SF23">
    <property type="entry name" value="NUCLEAR PORE COMPLEX PROTEIN NUP153"/>
    <property type="match status" value="1"/>
</dbReference>
<evidence type="ECO:0000256" key="12">
    <source>
        <dbReference type="ARBA" id="ARBA00023125"/>
    </source>
</evidence>
<evidence type="ECO:0000256" key="5">
    <source>
        <dbReference type="ARBA" id="ARBA00022723"/>
    </source>
</evidence>
<evidence type="ECO:0000256" key="18">
    <source>
        <dbReference type="ARBA" id="ARBA00078197"/>
    </source>
</evidence>
<dbReference type="SUPFAM" id="SSF90209">
    <property type="entry name" value="Ran binding protein zinc finger-like"/>
    <property type="match status" value="2"/>
</dbReference>
<evidence type="ECO:0000256" key="14">
    <source>
        <dbReference type="ARBA" id="ARBA00023136"/>
    </source>
</evidence>
<keyword evidence="9" id="KW-0862">Zinc</keyword>
<feature type="non-terminal residue" evidence="23">
    <location>
        <position position="845"/>
    </location>
</feature>
<dbReference type="SMART" id="SM00547">
    <property type="entry name" value="ZnF_RBZ"/>
    <property type="match status" value="2"/>
</dbReference>
<comment type="cofactor">
    <cofactor evidence="1">
        <name>Zn(2+)</name>
        <dbReference type="ChEBI" id="CHEBI:29105"/>
    </cofactor>
</comment>
<evidence type="ECO:0000256" key="13">
    <source>
        <dbReference type="ARBA" id="ARBA00023132"/>
    </source>
</evidence>
<keyword evidence="14" id="KW-0472">Membrane</keyword>
<evidence type="ECO:0000256" key="17">
    <source>
        <dbReference type="ARBA" id="ARBA00068609"/>
    </source>
</evidence>
<evidence type="ECO:0000256" key="10">
    <source>
        <dbReference type="ARBA" id="ARBA00022927"/>
    </source>
</evidence>
<evidence type="ECO:0000256" key="19">
    <source>
        <dbReference type="ARBA" id="ARBA00079437"/>
    </source>
</evidence>
<dbReference type="EMBL" id="HACG01032055">
    <property type="protein sequence ID" value="CEK78920.1"/>
    <property type="molecule type" value="Transcribed_RNA"/>
</dbReference>
<feature type="region of interest" description="Disordered" evidence="21">
    <location>
        <begin position="683"/>
        <end position="707"/>
    </location>
</feature>
<feature type="compositionally biased region" description="Polar residues" evidence="21">
    <location>
        <begin position="687"/>
        <end position="701"/>
    </location>
</feature>
<evidence type="ECO:0000256" key="2">
    <source>
        <dbReference type="ARBA" id="ARBA00004126"/>
    </source>
</evidence>
<keyword evidence="15" id="KW-0539">Nucleus</keyword>
<dbReference type="GO" id="GO:0008270">
    <property type="term" value="F:zinc ion binding"/>
    <property type="evidence" value="ECO:0007669"/>
    <property type="project" value="UniProtKB-KW"/>
</dbReference>
<accession>A0A0B7AG67</accession>
<feature type="domain" description="RanBP2-type" evidence="22">
    <location>
        <begin position="654"/>
        <end position="683"/>
    </location>
</feature>
<dbReference type="InterPro" id="IPR001876">
    <property type="entry name" value="Znf_RanBP2"/>
</dbReference>
<dbReference type="Pfam" id="PF00641">
    <property type="entry name" value="Zn_ribbon_RanBP"/>
    <property type="match status" value="2"/>
</dbReference>
<dbReference type="InterPro" id="IPR026054">
    <property type="entry name" value="Nucleoporin"/>
</dbReference>
<keyword evidence="12" id="KW-0238">DNA-binding</keyword>
<gene>
    <name evidence="23" type="primary">ORF112577</name>
</gene>
<evidence type="ECO:0000256" key="1">
    <source>
        <dbReference type="ARBA" id="ARBA00001947"/>
    </source>
</evidence>
<sequence>GKLRKSVKDLLIPSWLLGSHESEAQATGDACQTAQASSLSAVGSNSLSSGTQLHNRAGDGVSVLDQSPLFVDLNKDQREKNMLGISGYGEGSNVFLGESYMGVRHTTGKVNSVTSDIQGGDLVSQRTQDVPTTSKLSGAHHHEPQQVRAGAIRLRMSESYLSDADDQSPESTGAHHIMTSTRVQNQSLNISQTVAKRQRLWSPESKTQGKHLMSPVTEKPAFNSILLGSLSDSAVFGDSFNKSLFYPGKTRFGGASAERRTSLNTSLPYQSSLPLRKQVRAHHVSNNVSATTSATAQRILETLDRMSTPLGDAKKIPVSDESANDSVLTFTPSSYRRINFQTGRPITRPLQLPSRGPPTSQHQALAQAVIARNRYRSGAVDKRQTSTLEDDEDDERMLVMTTSQEPEIMKATVSSETRTHLGHNGGAVGKMKAKRFSHHVTSAGTGVDTVVEVPSLRTDFTLPISSMGPITLQSHAVSDSRIPSSGDASALKFVFSTPIDQKRQVHGQIIDTSDESFKFTSPIKTLQTKTSAVGAEGGSKTCQEPAVGASSGMPQWTSSSAFTASVPAWGSIPPKPKMSSPDIGGTSSSFKSYSKWGSFDKQDDSSAAADTSGGGFSLAPAASLKTGSVMDILGAGKSLSVPASEDLMAKFKKPVGSWECDACMIVNKLEATKCVCCDTARPGAKPAQTSSASDSATKSGMATSNLSSNTTATAVQSLDSFKTNVKMSPESTGSDASALSKNLNARECITSDAGKLVSKQTQNGTGISSENSLSALFKKPAGAWECDTCMVQNTAGASRCIACDSSKPGLQSAGIVSKAPVSSSGSSAIAISPAGGFTFNTSSMT</sequence>
<dbReference type="GO" id="GO:0017056">
    <property type="term" value="F:structural constituent of nuclear pore"/>
    <property type="evidence" value="ECO:0007669"/>
    <property type="project" value="TreeGrafter"/>
</dbReference>
<dbReference type="InterPro" id="IPR036443">
    <property type="entry name" value="Znf_RanBP2_sf"/>
</dbReference>
<name>A0A0B7AG67_9EUPU</name>
<evidence type="ECO:0000256" key="20">
    <source>
        <dbReference type="PROSITE-ProRule" id="PRU00322"/>
    </source>
</evidence>
<dbReference type="GO" id="GO:0008139">
    <property type="term" value="F:nuclear localization sequence binding"/>
    <property type="evidence" value="ECO:0007669"/>
    <property type="project" value="TreeGrafter"/>
</dbReference>
<feature type="compositionally biased region" description="Polar residues" evidence="21">
    <location>
        <begin position="126"/>
        <end position="136"/>
    </location>
</feature>
<keyword evidence="7 20" id="KW-0863">Zinc-finger</keyword>
<evidence type="ECO:0000256" key="3">
    <source>
        <dbReference type="ARBA" id="ARBA00004567"/>
    </source>
</evidence>
<keyword evidence="6" id="KW-0677">Repeat</keyword>
<evidence type="ECO:0000313" key="23">
    <source>
        <dbReference type="EMBL" id="CEK78920.1"/>
    </source>
</evidence>
<keyword evidence="4" id="KW-0813">Transport</keyword>
<dbReference type="InterPro" id="IPR013913">
    <property type="entry name" value="Nup153_N"/>
</dbReference>
<dbReference type="PROSITE" id="PS50199">
    <property type="entry name" value="ZF_RANBP2_2"/>
    <property type="match status" value="2"/>
</dbReference>
<dbReference type="GO" id="GO:0003677">
    <property type="term" value="F:DNA binding"/>
    <property type="evidence" value="ECO:0007669"/>
    <property type="project" value="UniProtKB-KW"/>
</dbReference>
<protein>
    <recommendedName>
        <fullName evidence="17">Nuclear pore complex protein Nup153</fullName>
    </recommendedName>
    <alternativeName>
        <fullName evidence="19">153 kDa nucleoporin</fullName>
    </alternativeName>
    <alternativeName>
        <fullName evidence="18">Nucleoporin Nup153</fullName>
    </alternativeName>
</protein>
<organism evidence="23">
    <name type="scientific">Arion vulgaris</name>
    <dbReference type="NCBI Taxonomy" id="1028688"/>
    <lineage>
        <taxon>Eukaryota</taxon>
        <taxon>Metazoa</taxon>
        <taxon>Spiralia</taxon>
        <taxon>Lophotrochozoa</taxon>
        <taxon>Mollusca</taxon>
        <taxon>Gastropoda</taxon>
        <taxon>Heterobranchia</taxon>
        <taxon>Euthyneura</taxon>
        <taxon>Panpulmonata</taxon>
        <taxon>Eupulmonata</taxon>
        <taxon>Stylommatophora</taxon>
        <taxon>Helicina</taxon>
        <taxon>Arionoidea</taxon>
        <taxon>Arionidae</taxon>
        <taxon>Arion</taxon>
    </lineage>
</organism>
<evidence type="ECO:0000256" key="9">
    <source>
        <dbReference type="ARBA" id="ARBA00022833"/>
    </source>
</evidence>
<comment type="subcellular location">
    <subcellularLocation>
        <location evidence="2">Nucleus membrane</location>
    </subcellularLocation>
    <subcellularLocation>
        <location evidence="3">Nucleus</location>
        <location evidence="3">Nuclear pore complex</location>
    </subcellularLocation>
</comment>
<dbReference type="GO" id="GO:0051028">
    <property type="term" value="P:mRNA transport"/>
    <property type="evidence" value="ECO:0007669"/>
    <property type="project" value="UniProtKB-KW"/>
</dbReference>
<evidence type="ECO:0000256" key="11">
    <source>
        <dbReference type="ARBA" id="ARBA00023010"/>
    </source>
</evidence>
<dbReference type="AlphaFoldDB" id="A0A0B7AG67"/>